<feature type="region of interest" description="Disordered" evidence="1">
    <location>
        <begin position="184"/>
        <end position="209"/>
    </location>
</feature>
<keyword evidence="4" id="KW-1185">Reference proteome</keyword>
<keyword evidence="2" id="KW-1133">Transmembrane helix</keyword>
<organism evidence="3 4">
    <name type="scientific">Colletotrichum godetiae</name>
    <dbReference type="NCBI Taxonomy" id="1209918"/>
    <lineage>
        <taxon>Eukaryota</taxon>
        <taxon>Fungi</taxon>
        <taxon>Dikarya</taxon>
        <taxon>Ascomycota</taxon>
        <taxon>Pezizomycotina</taxon>
        <taxon>Sordariomycetes</taxon>
        <taxon>Hypocreomycetidae</taxon>
        <taxon>Glomerellales</taxon>
        <taxon>Glomerellaceae</taxon>
        <taxon>Colletotrichum</taxon>
        <taxon>Colletotrichum acutatum species complex</taxon>
    </lineage>
</organism>
<evidence type="ECO:0000256" key="2">
    <source>
        <dbReference type="SAM" id="Phobius"/>
    </source>
</evidence>
<name>A0AAJ0A6T6_9PEZI</name>
<protein>
    <submittedName>
        <fullName evidence="3">Uncharacterized protein</fullName>
    </submittedName>
</protein>
<comment type="caution">
    <text evidence="3">The sequence shown here is derived from an EMBL/GenBank/DDBJ whole genome shotgun (WGS) entry which is preliminary data.</text>
</comment>
<keyword evidence="2" id="KW-0812">Transmembrane</keyword>
<reference evidence="3" key="1">
    <citation type="submission" date="2021-06" db="EMBL/GenBank/DDBJ databases">
        <title>Comparative genomics, transcriptomics and evolutionary studies reveal genomic signatures of adaptation to plant cell wall in hemibiotrophic fungi.</title>
        <authorList>
            <consortium name="DOE Joint Genome Institute"/>
            <person name="Baroncelli R."/>
            <person name="Diaz J.F."/>
            <person name="Benocci T."/>
            <person name="Peng M."/>
            <person name="Battaglia E."/>
            <person name="Haridas S."/>
            <person name="Andreopoulos W."/>
            <person name="Labutti K."/>
            <person name="Pangilinan J."/>
            <person name="Floch G.L."/>
            <person name="Makela M.R."/>
            <person name="Henrissat B."/>
            <person name="Grigoriev I.V."/>
            <person name="Crouch J.A."/>
            <person name="De Vries R.P."/>
            <person name="Sukno S.A."/>
            <person name="Thon M.R."/>
        </authorList>
    </citation>
    <scope>NUCLEOTIDE SEQUENCE</scope>
    <source>
        <strain evidence="3">CBS 193.32</strain>
    </source>
</reference>
<dbReference type="RefSeq" id="XP_060422331.1">
    <property type="nucleotide sequence ID" value="XM_060576446.1"/>
</dbReference>
<feature type="compositionally biased region" description="Polar residues" evidence="1">
    <location>
        <begin position="191"/>
        <end position="202"/>
    </location>
</feature>
<evidence type="ECO:0000313" key="4">
    <source>
        <dbReference type="Proteomes" id="UP001224890"/>
    </source>
</evidence>
<sequence>MQTNLRYRQNCAQQTSYYVCSKNGFRGCCTVDPCDLSSCPDSYALTSSLSASSVTSTIRASSSMMQPTSTTPSSSTTSAVTSTLPGATLTTSDAHRPVIEGVPLFIIVLAIGVAVPLLAFACFLWLSSRDQKANDEDGSEDQSRENAGSQSYDPPQAHIYRMSDIGLTATTPFTTAVEAAVAELPDKEWSSGPSKETPSSEPGSLCARPNLDATAAEVTQRKYVTSWSYFT</sequence>
<evidence type="ECO:0000256" key="1">
    <source>
        <dbReference type="SAM" id="MobiDB-lite"/>
    </source>
</evidence>
<gene>
    <name evidence="3" type="ORF">BDP55DRAFT_685442</name>
</gene>
<evidence type="ECO:0000313" key="3">
    <source>
        <dbReference type="EMBL" id="KAK1657567.1"/>
    </source>
</evidence>
<proteinExistence type="predicted"/>
<feature type="region of interest" description="Disordered" evidence="1">
    <location>
        <begin position="133"/>
        <end position="155"/>
    </location>
</feature>
<keyword evidence="2" id="KW-0472">Membrane</keyword>
<dbReference type="GeneID" id="85460972"/>
<dbReference type="Proteomes" id="UP001224890">
    <property type="component" value="Unassembled WGS sequence"/>
</dbReference>
<accession>A0AAJ0A6T6</accession>
<feature type="transmembrane region" description="Helical" evidence="2">
    <location>
        <begin position="104"/>
        <end position="126"/>
    </location>
</feature>
<feature type="region of interest" description="Disordered" evidence="1">
    <location>
        <begin position="60"/>
        <end position="83"/>
    </location>
</feature>
<dbReference type="AlphaFoldDB" id="A0AAJ0A6T6"/>
<dbReference type="EMBL" id="JAHMHR010000090">
    <property type="protein sequence ID" value="KAK1657567.1"/>
    <property type="molecule type" value="Genomic_DNA"/>
</dbReference>